<dbReference type="CDD" id="cd22268">
    <property type="entry name" value="DPBB_RlpA-like"/>
    <property type="match status" value="1"/>
</dbReference>
<dbReference type="Proteomes" id="UP000177987">
    <property type="component" value="Unassembled WGS sequence"/>
</dbReference>
<keyword evidence="1 3" id="KW-0456">Lyase</keyword>
<keyword evidence="2 3" id="KW-0961">Cell wall biogenesis/degradation</keyword>
<organism evidence="6 7">
    <name type="scientific">Candidatus Yonathbacteria bacterium RIFCSPLOWO2_01_FULL_47_33b</name>
    <dbReference type="NCBI Taxonomy" id="1802727"/>
    <lineage>
        <taxon>Bacteria</taxon>
        <taxon>Candidatus Yonathiibacteriota</taxon>
    </lineage>
</organism>
<dbReference type="GO" id="GO:0071555">
    <property type="term" value="P:cell wall organization"/>
    <property type="evidence" value="ECO:0007669"/>
    <property type="project" value="UniProtKB-KW"/>
</dbReference>
<evidence type="ECO:0000313" key="6">
    <source>
        <dbReference type="EMBL" id="OHA83133.1"/>
    </source>
</evidence>
<feature type="domain" description="RlpA-like protein double-psi beta-barrel" evidence="5">
    <location>
        <begin position="34"/>
        <end position="127"/>
    </location>
</feature>
<dbReference type="Gene3D" id="2.40.40.10">
    <property type="entry name" value="RlpA-like domain"/>
    <property type="match status" value="1"/>
</dbReference>
<dbReference type="Pfam" id="PF03330">
    <property type="entry name" value="DPBB_1"/>
    <property type="match status" value="1"/>
</dbReference>
<evidence type="ECO:0000259" key="5">
    <source>
        <dbReference type="Pfam" id="PF03330"/>
    </source>
</evidence>
<dbReference type="STRING" id="1802727.A2937_01040"/>
<comment type="function">
    <text evidence="3">Lytic transglycosylase with a strong preference for naked glycan strands that lack stem peptides.</text>
</comment>
<dbReference type="EMBL" id="MHUW01000020">
    <property type="protein sequence ID" value="OHA83133.1"/>
    <property type="molecule type" value="Genomic_DNA"/>
</dbReference>
<evidence type="ECO:0000256" key="3">
    <source>
        <dbReference type="HAMAP-Rule" id="MF_02071"/>
    </source>
</evidence>
<accession>A0A1G2SDJ4</accession>
<gene>
    <name evidence="3" type="primary">rlpA</name>
    <name evidence="6" type="ORF">A2937_01040</name>
</gene>
<evidence type="ECO:0000313" key="7">
    <source>
        <dbReference type="Proteomes" id="UP000177987"/>
    </source>
</evidence>
<dbReference type="GO" id="GO:0008932">
    <property type="term" value="F:lytic endotransglycosylase activity"/>
    <property type="evidence" value="ECO:0007669"/>
    <property type="project" value="UniProtKB-UniRule"/>
</dbReference>
<dbReference type="EC" id="4.2.2.-" evidence="3"/>
<dbReference type="AlphaFoldDB" id="A0A1G2SDJ4"/>
<dbReference type="InterPro" id="IPR009009">
    <property type="entry name" value="RlpA-like_DPBB"/>
</dbReference>
<evidence type="ECO:0000256" key="2">
    <source>
        <dbReference type="ARBA" id="ARBA00023316"/>
    </source>
</evidence>
<dbReference type="GO" id="GO:0000270">
    <property type="term" value="P:peptidoglycan metabolic process"/>
    <property type="evidence" value="ECO:0007669"/>
    <property type="project" value="UniProtKB-UniRule"/>
</dbReference>
<name>A0A1G2SDJ4_9BACT</name>
<comment type="caution">
    <text evidence="6">The sequence shown here is derived from an EMBL/GenBank/DDBJ whole genome shotgun (WGS) entry which is preliminary data.</text>
</comment>
<reference evidence="6 7" key="1">
    <citation type="journal article" date="2016" name="Nat. Commun.">
        <title>Thousands of microbial genomes shed light on interconnected biogeochemical processes in an aquifer system.</title>
        <authorList>
            <person name="Anantharaman K."/>
            <person name="Brown C.T."/>
            <person name="Hug L.A."/>
            <person name="Sharon I."/>
            <person name="Castelle C.J."/>
            <person name="Probst A.J."/>
            <person name="Thomas B.C."/>
            <person name="Singh A."/>
            <person name="Wilkins M.J."/>
            <person name="Karaoz U."/>
            <person name="Brodie E.L."/>
            <person name="Williams K.H."/>
            <person name="Hubbard S.S."/>
            <person name="Banfield J.F."/>
        </authorList>
    </citation>
    <scope>NUCLEOTIDE SEQUENCE [LARGE SCALE GENOMIC DNA]</scope>
</reference>
<dbReference type="SUPFAM" id="SSF50685">
    <property type="entry name" value="Barwin-like endoglucanases"/>
    <property type="match status" value="1"/>
</dbReference>
<proteinExistence type="inferred from homology"/>
<dbReference type="PANTHER" id="PTHR34183:SF1">
    <property type="entry name" value="ENDOLYTIC PEPTIDOGLYCAN TRANSGLYCOSYLASE RLPA"/>
    <property type="match status" value="1"/>
</dbReference>
<protein>
    <recommendedName>
        <fullName evidence="3">Probable endolytic peptidoglycan transglycosylase RlpA</fullName>
        <ecNumber evidence="3">4.2.2.-</ecNumber>
    </recommendedName>
</protein>
<dbReference type="HAMAP" id="MF_02071">
    <property type="entry name" value="RlpA"/>
    <property type="match status" value="1"/>
</dbReference>
<dbReference type="InterPro" id="IPR012997">
    <property type="entry name" value="RplA"/>
</dbReference>
<dbReference type="PANTHER" id="PTHR34183">
    <property type="entry name" value="ENDOLYTIC PEPTIDOGLYCAN TRANSGLYCOSYLASE RLPA"/>
    <property type="match status" value="1"/>
</dbReference>
<dbReference type="InterPro" id="IPR034718">
    <property type="entry name" value="RlpA"/>
</dbReference>
<evidence type="ECO:0000256" key="4">
    <source>
        <dbReference type="RuleBase" id="RU003495"/>
    </source>
</evidence>
<comment type="similarity">
    <text evidence="3 4">Belongs to the RlpA family.</text>
</comment>
<evidence type="ECO:0000256" key="1">
    <source>
        <dbReference type="ARBA" id="ARBA00023239"/>
    </source>
</evidence>
<dbReference type="NCBIfam" id="TIGR00413">
    <property type="entry name" value="rlpA"/>
    <property type="match status" value="1"/>
</dbReference>
<dbReference type="InterPro" id="IPR036908">
    <property type="entry name" value="RlpA-like_sf"/>
</dbReference>
<sequence length="131" mass="14617">MHESAKGVIHINETASNKGEKDVTQGRRLKKVVHGIASWYGEYFDGKPMANGKPFDMEKVSVAHRNLPLGTKVRVTNVENGKYVFAVVTDRGPYTKENGRYSREIDLSKKAAEKLGSLEEGLVPVRIEVFI</sequence>